<proteinExistence type="predicted"/>
<feature type="domain" description="Phage neck terminator protein gp12-like" evidence="1">
    <location>
        <begin position="27"/>
        <end position="151"/>
    </location>
</feature>
<dbReference type="Pfam" id="PF23961">
    <property type="entry name" value="Phage_tail_terminator_9"/>
    <property type="match status" value="1"/>
</dbReference>
<dbReference type="RefSeq" id="WP_247965636.1">
    <property type="nucleotide sequence ID" value="NZ_CP095873.1"/>
</dbReference>
<evidence type="ECO:0000259" key="1">
    <source>
        <dbReference type="Pfam" id="PF23961"/>
    </source>
</evidence>
<organism evidence="2 3">
    <name type="scientific">Alcaligenes faecalis</name>
    <dbReference type="NCBI Taxonomy" id="511"/>
    <lineage>
        <taxon>Bacteria</taxon>
        <taxon>Pseudomonadati</taxon>
        <taxon>Pseudomonadota</taxon>
        <taxon>Betaproteobacteria</taxon>
        <taxon>Burkholderiales</taxon>
        <taxon>Alcaligenaceae</taxon>
        <taxon>Alcaligenes</taxon>
    </lineage>
</organism>
<reference evidence="2" key="1">
    <citation type="submission" date="2022-04" db="EMBL/GenBank/DDBJ databases">
        <title>Genomic mining of Alcaligenes faecalis D334 producing ectoin and derivatives.</title>
        <authorList>
            <person name="Doan V.T."/>
            <person name="Quach N.T."/>
            <person name="Vu T.-H.-N."/>
            <person name="Phi Q.-T."/>
        </authorList>
    </citation>
    <scope>NUCLEOTIDE SEQUENCE</scope>
    <source>
        <strain evidence="2">D334</strain>
    </source>
</reference>
<gene>
    <name evidence="2" type="ORF">MXF72_11555</name>
</gene>
<dbReference type="InterPro" id="IPR057087">
    <property type="entry name" value="Gp12-like"/>
</dbReference>
<dbReference type="EMBL" id="CP095873">
    <property type="protein sequence ID" value="UPL20061.1"/>
    <property type="molecule type" value="Genomic_DNA"/>
</dbReference>
<sequence>MNNAQDDFYTLIAKAAEPYAVLRDPVEEGQLPAMPYLLFSLTQGRPGPSHYGRVNDAGVRRISVQYQALVQVRCFAANSWKILEQLHLKLESEALQALSETLNIALVRALRLEVEQDQTEYGRAHARLDLDVMYTASLDDEVHVIEFVEVKGEQPSPLE</sequence>
<name>A0AAE9KNM5_ALCFA</name>
<protein>
    <recommendedName>
        <fullName evidence="1">Phage neck terminator protein gp12-like domain-containing protein</fullName>
    </recommendedName>
</protein>
<evidence type="ECO:0000313" key="2">
    <source>
        <dbReference type="EMBL" id="UPL20061.1"/>
    </source>
</evidence>
<dbReference type="Proteomes" id="UP000830925">
    <property type="component" value="Chromosome"/>
</dbReference>
<accession>A0AAE9KNM5</accession>
<dbReference type="NCBIfam" id="NF047498">
    <property type="entry name" value="LIC_12616_fam"/>
    <property type="match status" value="1"/>
</dbReference>
<evidence type="ECO:0000313" key="3">
    <source>
        <dbReference type="Proteomes" id="UP000830925"/>
    </source>
</evidence>
<dbReference type="AlphaFoldDB" id="A0AAE9KNM5"/>